<accession>A0A183N409</accession>
<dbReference type="InterPro" id="IPR011011">
    <property type="entry name" value="Znf_FYVE_PHD"/>
</dbReference>
<proteinExistence type="predicted"/>
<evidence type="ECO:0000256" key="3">
    <source>
        <dbReference type="ARBA" id="ARBA00022833"/>
    </source>
</evidence>
<dbReference type="InterPro" id="IPR019787">
    <property type="entry name" value="Znf_PHD-finger"/>
</dbReference>
<dbReference type="SUPFAM" id="SSF57903">
    <property type="entry name" value="FYVE/PHD zinc finger"/>
    <property type="match status" value="1"/>
</dbReference>
<dbReference type="Gene3D" id="3.30.40.10">
    <property type="entry name" value="Zinc/RING finger domain, C3HC4 (zinc finger)"/>
    <property type="match status" value="1"/>
</dbReference>
<dbReference type="GO" id="GO:0008270">
    <property type="term" value="F:zinc ion binding"/>
    <property type="evidence" value="ECO:0007669"/>
    <property type="project" value="UniProtKB-KW"/>
</dbReference>
<dbReference type="InterPro" id="IPR013083">
    <property type="entry name" value="Znf_RING/FYVE/PHD"/>
</dbReference>
<evidence type="ECO:0000313" key="4">
    <source>
        <dbReference type="EMBL" id="VDP45584.1"/>
    </source>
</evidence>
<keyword evidence="3" id="KW-0862">Zinc</keyword>
<dbReference type="Proteomes" id="UP000277204">
    <property type="component" value="Unassembled WGS sequence"/>
</dbReference>
<evidence type="ECO:0000313" key="5">
    <source>
        <dbReference type="Proteomes" id="UP000277204"/>
    </source>
</evidence>
<evidence type="ECO:0000256" key="1">
    <source>
        <dbReference type="ARBA" id="ARBA00022723"/>
    </source>
</evidence>
<feature type="non-terminal residue" evidence="4">
    <location>
        <position position="84"/>
    </location>
</feature>
<evidence type="ECO:0000256" key="2">
    <source>
        <dbReference type="ARBA" id="ARBA00022771"/>
    </source>
</evidence>
<dbReference type="EMBL" id="UZAI01019473">
    <property type="protein sequence ID" value="VDP45584.1"/>
    <property type="molecule type" value="Genomic_DNA"/>
</dbReference>
<keyword evidence="1" id="KW-0479">Metal-binding</keyword>
<gene>
    <name evidence="4" type="ORF">SMRZ_LOCUS23034</name>
</gene>
<keyword evidence="2" id="KW-0863">Zinc-finger</keyword>
<organism evidence="4 5">
    <name type="scientific">Schistosoma margrebowiei</name>
    <dbReference type="NCBI Taxonomy" id="48269"/>
    <lineage>
        <taxon>Eukaryota</taxon>
        <taxon>Metazoa</taxon>
        <taxon>Spiralia</taxon>
        <taxon>Lophotrochozoa</taxon>
        <taxon>Platyhelminthes</taxon>
        <taxon>Trematoda</taxon>
        <taxon>Digenea</taxon>
        <taxon>Strigeidida</taxon>
        <taxon>Schistosomatoidea</taxon>
        <taxon>Schistosomatidae</taxon>
        <taxon>Schistosoma</taxon>
    </lineage>
</organism>
<dbReference type="Pfam" id="PF00628">
    <property type="entry name" value="PHD"/>
    <property type="match status" value="1"/>
</dbReference>
<name>A0A183N409_9TREM</name>
<protein>
    <submittedName>
        <fullName evidence="4">Uncharacterized protein</fullName>
    </submittedName>
</protein>
<sequence>MQCDNCKGWFHEACTDLTSTAYNRLSKSDQKWNCFGNRFLETINTMETRSKRLKENDEMDSKLSKAVCGMSDVNDDKCDDVSIN</sequence>
<reference evidence="4 5" key="1">
    <citation type="submission" date="2018-11" db="EMBL/GenBank/DDBJ databases">
        <authorList>
            <consortium name="Pathogen Informatics"/>
        </authorList>
    </citation>
    <scope>NUCLEOTIDE SEQUENCE [LARGE SCALE GENOMIC DNA]</scope>
    <source>
        <strain evidence="4 5">Zambia</strain>
    </source>
</reference>
<keyword evidence="5" id="KW-1185">Reference proteome</keyword>
<dbReference type="AlphaFoldDB" id="A0A183N409"/>